<feature type="modified residue" description="4-aspartylphosphate" evidence="13">
    <location>
        <position position="535"/>
    </location>
</feature>
<feature type="domain" description="Histidine kinase" evidence="16">
    <location>
        <begin position="238"/>
        <end position="459"/>
    </location>
</feature>
<evidence type="ECO:0000256" key="1">
    <source>
        <dbReference type="ARBA" id="ARBA00000085"/>
    </source>
</evidence>
<feature type="transmembrane region" description="Helical" evidence="15">
    <location>
        <begin position="6"/>
        <end position="26"/>
    </location>
</feature>
<keyword evidence="20" id="KW-1185">Reference proteome</keyword>
<dbReference type="Gene3D" id="3.40.50.2300">
    <property type="match status" value="1"/>
</dbReference>
<keyword evidence="5 13" id="KW-0597">Phosphoprotein</keyword>
<evidence type="ECO:0000256" key="4">
    <source>
        <dbReference type="ARBA" id="ARBA00022475"/>
    </source>
</evidence>
<keyword evidence="8" id="KW-0067">ATP-binding</keyword>
<reference evidence="19 20" key="2">
    <citation type="submission" date="2019-09" db="EMBL/GenBank/DDBJ databases">
        <authorList>
            <person name="Jin C."/>
        </authorList>
    </citation>
    <scope>NUCLEOTIDE SEQUENCE [LARGE SCALE GENOMIC DNA]</scope>
    <source>
        <strain evidence="19 20">BN140078</strain>
    </source>
</reference>
<evidence type="ECO:0000256" key="11">
    <source>
        <dbReference type="ARBA" id="ARBA00023136"/>
    </source>
</evidence>
<dbReference type="InterPro" id="IPR036641">
    <property type="entry name" value="HPT_dom_sf"/>
</dbReference>
<evidence type="ECO:0000256" key="5">
    <source>
        <dbReference type="ARBA" id="ARBA00022553"/>
    </source>
</evidence>
<dbReference type="GO" id="GO:0005886">
    <property type="term" value="C:plasma membrane"/>
    <property type="evidence" value="ECO:0007669"/>
    <property type="project" value="UniProtKB-SubCell"/>
</dbReference>
<dbReference type="Pfam" id="PF02518">
    <property type="entry name" value="HATPase_c"/>
    <property type="match status" value="1"/>
</dbReference>
<organism evidence="19 20">
    <name type="scientific">Chitinophaga agrisoli</name>
    <dbReference type="NCBI Taxonomy" id="2607653"/>
    <lineage>
        <taxon>Bacteria</taxon>
        <taxon>Pseudomonadati</taxon>
        <taxon>Bacteroidota</taxon>
        <taxon>Chitinophagia</taxon>
        <taxon>Chitinophagales</taxon>
        <taxon>Chitinophagaceae</taxon>
        <taxon>Chitinophaga</taxon>
    </lineage>
</organism>
<dbReference type="PROSITE" id="PS50110">
    <property type="entry name" value="RESPONSE_REGULATORY"/>
    <property type="match status" value="1"/>
</dbReference>
<evidence type="ECO:0000256" key="15">
    <source>
        <dbReference type="SAM" id="Phobius"/>
    </source>
</evidence>
<proteinExistence type="predicted"/>
<feature type="domain" description="HPt" evidence="18">
    <location>
        <begin position="639"/>
        <end position="736"/>
    </location>
</feature>
<dbReference type="RefSeq" id="WP_149839823.1">
    <property type="nucleotide sequence ID" value="NZ_VUOC01000004.1"/>
</dbReference>
<dbReference type="InterPro" id="IPR001789">
    <property type="entry name" value="Sig_transdc_resp-reg_receiver"/>
</dbReference>
<comment type="subcellular location">
    <subcellularLocation>
        <location evidence="2">Cell membrane</location>
        <topology evidence="2">Multi-pass membrane protein</topology>
    </subcellularLocation>
</comment>
<dbReference type="SUPFAM" id="SSF47226">
    <property type="entry name" value="Histidine-containing phosphotransfer domain, HPT domain"/>
    <property type="match status" value="1"/>
</dbReference>
<evidence type="ECO:0000256" key="12">
    <source>
        <dbReference type="PROSITE-ProRule" id="PRU00110"/>
    </source>
</evidence>
<evidence type="ECO:0000256" key="9">
    <source>
        <dbReference type="ARBA" id="ARBA00022989"/>
    </source>
</evidence>
<keyword evidence="6 15" id="KW-0812">Transmembrane</keyword>
<dbReference type="InterPro" id="IPR003661">
    <property type="entry name" value="HisK_dim/P_dom"/>
</dbReference>
<dbReference type="EC" id="2.7.13.3" evidence="3"/>
<dbReference type="GO" id="GO:0000155">
    <property type="term" value="F:phosphorelay sensor kinase activity"/>
    <property type="evidence" value="ECO:0007669"/>
    <property type="project" value="InterPro"/>
</dbReference>
<keyword evidence="4" id="KW-1003">Cell membrane</keyword>
<evidence type="ECO:0000256" key="7">
    <source>
        <dbReference type="ARBA" id="ARBA00022741"/>
    </source>
</evidence>
<sequence length="736" mass="82514">MQSKRIKYYLLGLSITGMILFIILQFNSSRNIRQLISGNEQMLQELKVKNELQKLQTNIAKTDSKVRGTVIAQDTLHITGIEAEIAIIKSDLSTINKMMLDDSTEKLLTQLNYLVDEKNNFSVQVLDTFYGQGKYAAERIINNEKGKRLGEAINNILHSLDSTRQTAVNHTVHIVDTSGQKALHWGTVLVCCACIASLLGFVYIASRIQKQEQLIEALDESQQQERKLSAIKEQFLANMSHEIRTPMNAVLGFTRLLQGQPLNEKSREYLGAIQSAGENLLDIINDILDISKIESGMMRLEPVSFSLRGSLHSLQTMFLPKAAEKRLSLSVLIDDNVPDILYGDALRLTQVLVNLINNAIKFTNEGAVTIRVGRIGGNDTFVRLLFTVKDTGIGIATDKLPHVFDRFNQAEANTTRKYGGTGLGLAIVKQLVELQHGSVAVESLPGKGSTFKVELPYTLGEVIPESGIDLYNGHNGHGPLASTDAHLLIAEDNRMNQDLLRHLLHNWRLRFQVVNNGRDVLSALEKQHFDLVLMDIQMPEMDGYTAAQKIRQELHSNIPIIAMTAHAMAGEREKCLSYGMNEYVAKPIREEELYRLIQVFTGKTAPPEWLAANVHLPLHKEAPPQLISLQYLRELSKGDQAFERTMLQQFIAQLPEDLSLLKKAIMEEDLTAIRSIAHNIKTTVSFIGLERQLYPYLTPMEQLHAAHYDPAQTAAQFDTLRLLCMQAVEEALEILV</sequence>
<dbReference type="GO" id="GO:0005524">
    <property type="term" value="F:ATP binding"/>
    <property type="evidence" value="ECO:0007669"/>
    <property type="project" value="UniProtKB-KW"/>
</dbReference>
<reference evidence="19 20" key="1">
    <citation type="submission" date="2019-09" db="EMBL/GenBank/DDBJ databases">
        <title>Chitinophaga ginsengihumi sp. nov., isolated from soil of ginseng rhizosphere.</title>
        <authorList>
            <person name="Lee J."/>
        </authorList>
    </citation>
    <scope>NUCLEOTIDE SEQUENCE [LARGE SCALE GENOMIC DNA]</scope>
    <source>
        <strain evidence="19 20">BN140078</strain>
    </source>
</reference>
<evidence type="ECO:0000256" key="8">
    <source>
        <dbReference type="ARBA" id="ARBA00022840"/>
    </source>
</evidence>
<dbReference type="Pfam" id="PF00512">
    <property type="entry name" value="HisKA"/>
    <property type="match status" value="1"/>
</dbReference>
<dbReference type="AlphaFoldDB" id="A0A5B2VI89"/>
<feature type="coiled-coil region" evidence="14">
    <location>
        <begin position="207"/>
        <end position="234"/>
    </location>
</feature>
<comment type="catalytic activity">
    <reaction evidence="1">
        <text>ATP + protein L-histidine = ADP + protein N-phospho-L-histidine.</text>
        <dbReference type="EC" id="2.7.13.3"/>
    </reaction>
</comment>
<dbReference type="SMART" id="SM00387">
    <property type="entry name" value="HATPase_c"/>
    <property type="match status" value="1"/>
</dbReference>
<dbReference type="CDD" id="cd16922">
    <property type="entry name" value="HATPase_EvgS-ArcB-TorS-like"/>
    <property type="match status" value="1"/>
</dbReference>
<evidence type="ECO:0000256" key="13">
    <source>
        <dbReference type="PROSITE-ProRule" id="PRU00169"/>
    </source>
</evidence>
<comment type="caution">
    <text evidence="19">The sequence shown here is derived from an EMBL/GenBank/DDBJ whole genome shotgun (WGS) entry which is preliminary data.</text>
</comment>
<dbReference type="EMBL" id="VUOC01000004">
    <property type="protein sequence ID" value="KAA2238644.1"/>
    <property type="molecule type" value="Genomic_DNA"/>
</dbReference>
<dbReference type="InterPro" id="IPR008207">
    <property type="entry name" value="Sig_transdc_His_kin_Hpt_dom"/>
</dbReference>
<keyword evidence="9 15" id="KW-1133">Transmembrane helix</keyword>
<dbReference type="Gene3D" id="1.20.120.160">
    <property type="entry name" value="HPT domain"/>
    <property type="match status" value="1"/>
</dbReference>
<dbReference type="Gene3D" id="3.30.565.10">
    <property type="entry name" value="Histidine kinase-like ATPase, C-terminal domain"/>
    <property type="match status" value="1"/>
</dbReference>
<accession>A0A5B2VI89</accession>
<gene>
    <name evidence="19" type="ORF">F0L74_20700</name>
</gene>
<evidence type="ECO:0000256" key="14">
    <source>
        <dbReference type="SAM" id="Coils"/>
    </source>
</evidence>
<dbReference type="PROSITE" id="PS50109">
    <property type="entry name" value="HIS_KIN"/>
    <property type="match status" value="1"/>
</dbReference>
<dbReference type="SUPFAM" id="SSF55874">
    <property type="entry name" value="ATPase domain of HSP90 chaperone/DNA topoisomerase II/histidine kinase"/>
    <property type="match status" value="1"/>
</dbReference>
<dbReference type="PANTHER" id="PTHR45339">
    <property type="entry name" value="HYBRID SIGNAL TRANSDUCTION HISTIDINE KINASE J"/>
    <property type="match status" value="1"/>
</dbReference>
<evidence type="ECO:0000256" key="10">
    <source>
        <dbReference type="ARBA" id="ARBA00023012"/>
    </source>
</evidence>
<feature type="modified residue" description="Phosphohistidine" evidence="12">
    <location>
        <position position="678"/>
    </location>
</feature>
<evidence type="ECO:0000256" key="2">
    <source>
        <dbReference type="ARBA" id="ARBA00004651"/>
    </source>
</evidence>
<dbReference type="PRINTS" id="PR00344">
    <property type="entry name" value="BCTRLSENSOR"/>
</dbReference>
<dbReference type="PROSITE" id="PS50894">
    <property type="entry name" value="HPT"/>
    <property type="match status" value="1"/>
</dbReference>
<dbReference type="SMART" id="SM00448">
    <property type="entry name" value="REC"/>
    <property type="match status" value="1"/>
</dbReference>
<evidence type="ECO:0000313" key="19">
    <source>
        <dbReference type="EMBL" id="KAA2238644.1"/>
    </source>
</evidence>
<dbReference type="InterPro" id="IPR003594">
    <property type="entry name" value="HATPase_dom"/>
</dbReference>
<dbReference type="PANTHER" id="PTHR45339:SF1">
    <property type="entry name" value="HYBRID SIGNAL TRANSDUCTION HISTIDINE KINASE J"/>
    <property type="match status" value="1"/>
</dbReference>
<keyword evidence="14" id="KW-0175">Coiled coil</keyword>
<dbReference type="CDD" id="cd17546">
    <property type="entry name" value="REC_hyHK_CKI1_RcsC-like"/>
    <property type="match status" value="1"/>
</dbReference>
<evidence type="ECO:0000256" key="3">
    <source>
        <dbReference type="ARBA" id="ARBA00012438"/>
    </source>
</evidence>
<dbReference type="FunFam" id="3.30.565.10:FF:000010">
    <property type="entry name" value="Sensor histidine kinase RcsC"/>
    <property type="match status" value="1"/>
</dbReference>
<feature type="domain" description="Response regulatory" evidence="17">
    <location>
        <begin position="486"/>
        <end position="601"/>
    </location>
</feature>
<name>A0A5B2VI89_9BACT</name>
<dbReference type="InterPro" id="IPR004358">
    <property type="entry name" value="Sig_transdc_His_kin-like_C"/>
</dbReference>
<evidence type="ECO:0000259" key="18">
    <source>
        <dbReference type="PROSITE" id="PS50894"/>
    </source>
</evidence>
<dbReference type="Pfam" id="PF00072">
    <property type="entry name" value="Response_reg"/>
    <property type="match status" value="1"/>
</dbReference>
<dbReference type="SMART" id="SM00388">
    <property type="entry name" value="HisKA"/>
    <property type="match status" value="1"/>
</dbReference>
<dbReference type="SUPFAM" id="SSF52172">
    <property type="entry name" value="CheY-like"/>
    <property type="match status" value="1"/>
</dbReference>
<keyword evidence="10" id="KW-0902">Two-component regulatory system</keyword>
<dbReference type="Proteomes" id="UP000324611">
    <property type="component" value="Unassembled WGS sequence"/>
</dbReference>
<dbReference type="InterPro" id="IPR036097">
    <property type="entry name" value="HisK_dim/P_sf"/>
</dbReference>
<evidence type="ECO:0000259" key="17">
    <source>
        <dbReference type="PROSITE" id="PS50110"/>
    </source>
</evidence>
<dbReference type="Gene3D" id="1.10.287.130">
    <property type="match status" value="1"/>
</dbReference>
<dbReference type="InterPro" id="IPR036890">
    <property type="entry name" value="HATPase_C_sf"/>
</dbReference>
<dbReference type="Pfam" id="PF01627">
    <property type="entry name" value="Hpt"/>
    <property type="match status" value="1"/>
</dbReference>
<dbReference type="InterPro" id="IPR005467">
    <property type="entry name" value="His_kinase_dom"/>
</dbReference>
<protein>
    <recommendedName>
        <fullName evidence="3">histidine kinase</fullName>
        <ecNumber evidence="3">2.7.13.3</ecNumber>
    </recommendedName>
</protein>
<evidence type="ECO:0000259" key="16">
    <source>
        <dbReference type="PROSITE" id="PS50109"/>
    </source>
</evidence>
<evidence type="ECO:0000313" key="20">
    <source>
        <dbReference type="Proteomes" id="UP000324611"/>
    </source>
</evidence>
<evidence type="ECO:0000256" key="6">
    <source>
        <dbReference type="ARBA" id="ARBA00022692"/>
    </source>
</evidence>
<dbReference type="CDD" id="cd00082">
    <property type="entry name" value="HisKA"/>
    <property type="match status" value="1"/>
</dbReference>
<keyword evidence="7" id="KW-0547">Nucleotide-binding</keyword>
<dbReference type="InterPro" id="IPR011006">
    <property type="entry name" value="CheY-like_superfamily"/>
</dbReference>
<dbReference type="SUPFAM" id="SSF47384">
    <property type="entry name" value="Homodimeric domain of signal transducing histidine kinase"/>
    <property type="match status" value="1"/>
</dbReference>
<keyword evidence="11 15" id="KW-0472">Membrane</keyword>